<name>A0ABN3L7N8_9ACTN</name>
<accession>A0ABN3L7N8</accession>
<evidence type="ECO:0000313" key="3">
    <source>
        <dbReference type="Proteomes" id="UP001501721"/>
    </source>
</evidence>
<organism evidence="2 3">
    <name type="scientific">Streptomyces graminearus</name>
    <dbReference type="NCBI Taxonomy" id="284030"/>
    <lineage>
        <taxon>Bacteria</taxon>
        <taxon>Bacillati</taxon>
        <taxon>Actinomycetota</taxon>
        <taxon>Actinomycetes</taxon>
        <taxon>Kitasatosporales</taxon>
        <taxon>Streptomycetaceae</taxon>
        <taxon>Streptomyces</taxon>
    </lineage>
</organism>
<proteinExistence type="predicted"/>
<keyword evidence="3" id="KW-1185">Reference proteome</keyword>
<gene>
    <name evidence="2" type="ORF">GCM10010422_20920</name>
</gene>
<dbReference type="Proteomes" id="UP001501721">
    <property type="component" value="Unassembled WGS sequence"/>
</dbReference>
<comment type="caution">
    <text evidence="2">The sequence shown here is derived from an EMBL/GenBank/DDBJ whole genome shotgun (WGS) entry which is preliminary data.</text>
</comment>
<reference evidence="2 3" key="1">
    <citation type="journal article" date="2019" name="Int. J. Syst. Evol. Microbiol.">
        <title>The Global Catalogue of Microorganisms (GCM) 10K type strain sequencing project: providing services to taxonomists for standard genome sequencing and annotation.</title>
        <authorList>
            <consortium name="The Broad Institute Genomics Platform"/>
            <consortium name="The Broad Institute Genome Sequencing Center for Infectious Disease"/>
            <person name="Wu L."/>
            <person name="Ma J."/>
        </authorList>
    </citation>
    <scope>NUCLEOTIDE SEQUENCE [LARGE SCALE GENOMIC DNA]</scope>
    <source>
        <strain evidence="2 3">JCM 6923</strain>
    </source>
</reference>
<sequence length="61" mass="6385">MFPSMPRRSVSVSKAEPVAVPMVTSFKGSRSGARPTVRAPSSSVPRPGGLGKRTGRAPPHE</sequence>
<feature type="region of interest" description="Disordered" evidence="1">
    <location>
        <begin position="1"/>
        <end position="61"/>
    </location>
</feature>
<evidence type="ECO:0000256" key="1">
    <source>
        <dbReference type="SAM" id="MobiDB-lite"/>
    </source>
</evidence>
<evidence type="ECO:0000313" key="2">
    <source>
        <dbReference type="EMBL" id="GAA2477072.1"/>
    </source>
</evidence>
<dbReference type="EMBL" id="BAAATL010000009">
    <property type="protein sequence ID" value="GAA2477072.1"/>
    <property type="molecule type" value="Genomic_DNA"/>
</dbReference>
<protein>
    <submittedName>
        <fullName evidence="2">Uncharacterized protein</fullName>
    </submittedName>
</protein>